<dbReference type="OrthoDB" id="9787851at2"/>
<evidence type="ECO:0000313" key="7">
    <source>
        <dbReference type="Proteomes" id="UP000054010"/>
    </source>
</evidence>
<dbReference type="InterPro" id="IPR003593">
    <property type="entry name" value="AAA+_ATPase"/>
</dbReference>
<accession>E1IDV2</accession>
<gene>
    <name evidence="6" type="ORF">OSCT_1503</name>
</gene>
<evidence type="ECO:0000256" key="3">
    <source>
        <dbReference type="ARBA" id="ARBA00022840"/>
    </source>
</evidence>
<dbReference type="EMBL" id="ADVR01000046">
    <property type="protein sequence ID" value="EFO80637.1"/>
    <property type="molecule type" value="Genomic_DNA"/>
</dbReference>
<dbReference type="PROSITE" id="PS50893">
    <property type="entry name" value="ABC_TRANSPORTER_2"/>
    <property type="match status" value="1"/>
</dbReference>
<dbReference type="HOGENOM" id="CLU_000604_1_11_0"/>
<dbReference type="SUPFAM" id="SSF52540">
    <property type="entry name" value="P-loop containing nucleoside triphosphate hydrolases"/>
    <property type="match status" value="1"/>
</dbReference>
<dbReference type="InterPro" id="IPR003439">
    <property type="entry name" value="ABC_transporter-like_ATP-bd"/>
</dbReference>
<dbReference type="SMART" id="SM00382">
    <property type="entry name" value="AAA"/>
    <property type="match status" value="1"/>
</dbReference>
<evidence type="ECO:0000313" key="6">
    <source>
        <dbReference type="EMBL" id="EFO80637.1"/>
    </source>
</evidence>
<dbReference type="PROSITE" id="PS00211">
    <property type="entry name" value="ABC_TRANSPORTER_1"/>
    <property type="match status" value="1"/>
</dbReference>
<dbReference type="GO" id="GO:0016887">
    <property type="term" value="F:ATP hydrolysis activity"/>
    <property type="evidence" value="ECO:0007669"/>
    <property type="project" value="InterPro"/>
</dbReference>
<keyword evidence="4" id="KW-1278">Translocase</keyword>
<feature type="domain" description="ABC transporter" evidence="5">
    <location>
        <begin position="5"/>
        <end position="240"/>
    </location>
</feature>
<dbReference type="CDD" id="cd03214">
    <property type="entry name" value="ABC_Iron-Siderophores_B12_Hemin"/>
    <property type="match status" value="1"/>
</dbReference>
<dbReference type="STRING" id="765420.OSCT_1503"/>
<sequence>MSDVLAAEGLRCALAGRPVLDGVALHVRPGEVLALIGPNGAGKTTLLRALSRLLRPLAGTVTLEGEDVWHIRPRPLARRLALAPQGAEMWPLTVEQFVGLGRAPHRGWLLPLNDEDHQAVQAALERTGLIPLRERQVTELSGGEQRRVILARALAQQPRILLLDEPTAALDLKYQAAILGLARRLAHDDGLSVVITLHDLNQAAGVADRMALLAHGRVLALGTPNEVLTAELISTTYEVPVVVCRHPLDGSPLVSLVGEHPHMH</sequence>
<keyword evidence="1" id="KW-0813">Transport</keyword>
<protein>
    <submittedName>
        <fullName evidence="6">ABC transporter related protein</fullName>
    </submittedName>
</protein>
<dbReference type="GO" id="GO:0005524">
    <property type="term" value="F:ATP binding"/>
    <property type="evidence" value="ECO:0007669"/>
    <property type="project" value="UniProtKB-KW"/>
</dbReference>
<keyword evidence="7" id="KW-1185">Reference proteome</keyword>
<evidence type="ECO:0000256" key="4">
    <source>
        <dbReference type="ARBA" id="ARBA00022967"/>
    </source>
</evidence>
<organism evidence="6 7">
    <name type="scientific">Oscillochloris trichoides DG-6</name>
    <dbReference type="NCBI Taxonomy" id="765420"/>
    <lineage>
        <taxon>Bacteria</taxon>
        <taxon>Bacillati</taxon>
        <taxon>Chloroflexota</taxon>
        <taxon>Chloroflexia</taxon>
        <taxon>Chloroflexales</taxon>
        <taxon>Chloroflexineae</taxon>
        <taxon>Oscillochloridaceae</taxon>
        <taxon>Oscillochloris</taxon>
    </lineage>
</organism>
<dbReference type="Pfam" id="PF00005">
    <property type="entry name" value="ABC_tran"/>
    <property type="match status" value="1"/>
</dbReference>
<dbReference type="eggNOG" id="COG1120">
    <property type="taxonomic scope" value="Bacteria"/>
</dbReference>
<dbReference type="PANTHER" id="PTHR42794:SF1">
    <property type="entry name" value="HEMIN IMPORT ATP-BINDING PROTEIN HMUV"/>
    <property type="match status" value="1"/>
</dbReference>
<keyword evidence="2" id="KW-0547">Nucleotide-binding</keyword>
<name>E1IDV2_9CHLR</name>
<evidence type="ECO:0000259" key="5">
    <source>
        <dbReference type="PROSITE" id="PS50893"/>
    </source>
</evidence>
<evidence type="ECO:0000256" key="2">
    <source>
        <dbReference type="ARBA" id="ARBA00022741"/>
    </source>
</evidence>
<comment type="caution">
    <text evidence="6">The sequence shown here is derived from an EMBL/GenBank/DDBJ whole genome shotgun (WGS) entry which is preliminary data.</text>
</comment>
<dbReference type="InterPro" id="IPR027417">
    <property type="entry name" value="P-loop_NTPase"/>
</dbReference>
<dbReference type="InterPro" id="IPR017871">
    <property type="entry name" value="ABC_transporter-like_CS"/>
</dbReference>
<dbReference type="AlphaFoldDB" id="E1IDV2"/>
<keyword evidence="3" id="KW-0067">ATP-binding</keyword>
<dbReference type="Proteomes" id="UP000054010">
    <property type="component" value="Unassembled WGS sequence"/>
</dbReference>
<reference evidence="6 7" key="1">
    <citation type="journal article" date="2011" name="J. Bacteriol.">
        <title>Draft genome sequence of the anoxygenic filamentous phototrophic bacterium Oscillochloris trichoides subsp. DG-6.</title>
        <authorList>
            <person name="Kuznetsov B.B."/>
            <person name="Ivanovsky R.N."/>
            <person name="Keppen O.I."/>
            <person name="Sukhacheva M.V."/>
            <person name="Bumazhkin B.K."/>
            <person name="Patutina E.O."/>
            <person name="Beletsky A.V."/>
            <person name="Mardanov A.V."/>
            <person name="Baslerov R.V."/>
            <person name="Panteleeva A.N."/>
            <person name="Kolganova T.V."/>
            <person name="Ravin N.V."/>
            <person name="Skryabin K.G."/>
        </authorList>
    </citation>
    <scope>NUCLEOTIDE SEQUENCE [LARGE SCALE GENOMIC DNA]</scope>
    <source>
        <strain evidence="6 7">DG-6</strain>
    </source>
</reference>
<evidence type="ECO:0000256" key="1">
    <source>
        <dbReference type="ARBA" id="ARBA00022448"/>
    </source>
</evidence>
<dbReference type="PANTHER" id="PTHR42794">
    <property type="entry name" value="HEMIN IMPORT ATP-BINDING PROTEIN HMUV"/>
    <property type="match status" value="1"/>
</dbReference>
<dbReference type="FunFam" id="3.40.50.300:FF:000134">
    <property type="entry name" value="Iron-enterobactin ABC transporter ATP-binding protein"/>
    <property type="match status" value="1"/>
</dbReference>
<proteinExistence type="predicted"/>
<dbReference type="Gene3D" id="3.40.50.300">
    <property type="entry name" value="P-loop containing nucleotide triphosphate hydrolases"/>
    <property type="match status" value="1"/>
</dbReference>